<evidence type="ECO:0000313" key="2">
    <source>
        <dbReference type="Proteomes" id="UP001314170"/>
    </source>
</evidence>
<evidence type="ECO:0000313" key="1">
    <source>
        <dbReference type="EMBL" id="CAK7338807.1"/>
    </source>
</evidence>
<organism evidence="1 2">
    <name type="scientific">Dovyalis caffra</name>
    <dbReference type="NCBI Taxonomy" id="77055"/>
    <lineage>
        <taxon>Eukaryota</taxon>
        <taxon>Viridiplantae</taxon>
        <taxon>Streptophyta</taxon>
        <taxon>Embryophyta</taxon>
        <taxon>Tracheophyta</taxon>
        <taxon>Spermatophyta</taxon>
        <taxon>Magnoliopsida</taxon>
        <taxon>eudicotyledons</taxon>
        <taxon>Gunneridae</taxon>
        <taxon>Pentapetalae</taxon>
        <taxon>rosids</taxon>
        <taxon>fabids</taxon>
        <taxon>Malpighiales</taxon>
        <taxon>Salicaceae</taxon>
        <taxon>Flacourtieae</taxon>
        <taxon>Dovyalis</taxon>
    </lineage>
</organism>
<gene>
    <name evidence="1" type="ORF">DCAF_LOCUS13855</name>
</gene>
<sequence>MEKYYSIKNVCRKSKWSLSLSESSRFFGSIYILRRAEVAVIKRASWPKITHLAVLFQKQGFHKILSLAQVVKVYNSSSPMMFGTKNIWA</sequence>
<comment type="caution">
    <text evidence="1">The sequence shown here is derived from an EMBL/GenBank/DDBJ whole genome shotgun (WGS) entry which is preliminary data.</text>
</comment>
<dbReference type="Proteomes" id="UP001314170">
    <property type="component" value="Unassembled WGS sequence"/>
</dbReference>
<name>A0AAV1RTF3_9ROSI</name>
<reference evidence="1 2" key="1">
    <citation type="submission" date="2024-01" db="EMBL/GenBank/DDBJ databases">
        <authorList>
            <person name="Waweru B."/>
        </authorList>
    </citation>
    <scope>NUCLEOTIDE SEQUENCE [LARGE SCALE GENOMIC DNA]</scope>
</reference>
<accession>A0AAV1RTF3</accession>
<protein>
    <submittedName>
        <fullName evidence="1">Uncharacterized protein</fullName>
    </submittedName>
</protein>
<proteinExistence type="predicted"/>
<dbReference type="EMBL" id="CAWUPB010001156">
    <property type="protein sequence ID" value="CAK7338807.1"/>
    <property type="molecule type" value="Genomic_DNA"/>
</dbReference>
<dbReference type="AlphaFoldDB" id="A0AAV1RTF3"/>
<keyword evidence="2" id="KW-1185">Reference proteome</keyword>